<dbReference type="Pfam" id="PF23084">
    <property type="entry name" value="KH_PARP14_1"/>
    <property type="match status" value="1"/>
</dbReference>
<feature type="domain" description="PARP catalytic" evidence="10">
    <location>
        <begin position="1692"/>
        <end position="1887"/>
    </location>
</feature>
<dbReference type="GO" id="GO:0003950">
    <property type="term" value="F:NAD+ poly-ADP-ribosyltransferase activity"/>
    <property type="evidence" value="ECO:0007669"/>
    <property type="project" value="UniProtKB-UniRule"/>
</dbReference>
<dbReference type="Proteomes" id="UP001591681">
    <property type="component" value="Unassembled WGS sequence"/>
</dbReference>
<evidence type="ECO:0000259" key="10">
    <source>
        <dbReference type="PROSITE" id="PS51059"/>
    </source>
</evidence>
<dbReference type="PANTHER" id="PTHR14453:SF106">
    <property type="entry name" value="POLY [ADP-RIBOSE] POLYMERASE"/>
    <property type="match status" value="1"/>
</dbReference>
<dbReference type="SUPFAM" id="SSF56399">
    <property type="entry name" value="ADP-ribosylation"/>
    <property type="match status" value="1"/>
</dbReference>
<evidence type="ECO:0000256" key="8">
    <source>
        <dbReference type="SAM" id="MobiDB-lite"/>
    </source>
</evidence>
<dbReference type="InterPro" id="IPR054596">
    <property type="entry name" value="PARP14_WWE"/>
</dbReference>
<feature type="compositionally biased region" description="Polar residues" evidence="8">
    <location>
        <begin position="108"/>
        <end position="126"/>
    </location>
</feature>
<dbReference type="Gene3D" id="3.30.70.330">
    <property type="match status" value="2"/>
</dbReference>
<dbReference type="Pfam" id="PF23085">
    <property type="entry name" value="RRM_PARP14_3"/>
    <property type="match status" value="1"/>
</dbReference>
<dbReference type="PROSITE" id="PS51059">
    <property type="entry name" value="PARP_CATALYTIC"/>
    <property type="match status" value="1"/>
</dbReference>
<dbReference type="InterPro" id="IPR057044">
    <property type="entry name" value="PARP14_KH_1"/>
</dbReference>
<feature type="compositionally biased region" description="Low complexity" evidence="8">
    <location>
        <begin position="1037"/>
        <end position="1048"/>
    </location>
</feature>
<dbReference type="InterPro" id="IPR057048">
    <property type="entry name" value="PARP14_KH_6"/>
</dbReference>
<comment type="caution">
    <text evidence="12">The sequence shown here is derived from an EMBL/GenBank/DDBJ whole genome shotgun (WGS) entry which is preliminary data.</text>
</comment>
<dbReference type="Pfam" id="PF00644">
    <property type="entry name" value="PARP"/>
    <property type="match status" value="1"/>
</dbReference>
<feature type="compositionally biased region" description="Basic residues" evidence="8">
    <location>
        <begin position="1260"/>
        <end position="1270"/>
    </location>
</feature>
<protein>
    <recommendedName>
        <fullName evidence="7">Poly [ADP-ribose] polymerase</fullName>
        <shortName evidence="7">PARP</shortName>
        <ecNumber evidence="7">2.4.2.-</ecNumber>
    </recommendedName>
</protein>
<evidence type="ECO:0000256" key="3">
    <source>
        <dbReference type="ARBA" id="ARBA00022679"/>
    </source>
</evidence>
<keyword evidence="4 7" id="KW-0520">NAD</keyword>
<evidence type="ECO:0000256" key="4">
    <source>
        <dbReference type="ARBA" id="ARBA00023027"/>
    </source>
</evidence>
<evidence type="ECO:0000313" key="12">
    <source>
        <dbReference type="EMBL" id="KAL2094533.1"/>
    </source>
</evidence>
<dbReference type="GO" id="GO:0005634">
    <property type="term" value="C:nucleus"/>
    <property type="evidence" value="ECO:0007669"/>
    <property type="project" value="UniProtKB-SubCell"/>
</dbReference>
<evidence type="ECO:0000259" key="9">
    <source>
        <dbReference type="PROSITE" id="PS50918"/>
    </source>
</evidence>
<dbReference type="InterPro" id="IPR002589">
    <property type="entry name" value="Macro_dom"/>
</dbReference>
<dbReference type="Gene3D" id="3.90.228.10">
    <property type="match status" value="1"/>
</dbReference>
<feature type="domain" description="Macro" evidence="11">
    <location>
        <begin position="788"/>
        <end position="978"/>
    </location>
</feature>
<keyword evidence="13" id="KW-1185">Reference proteome</keyword>
<dbReference type="Pfam" id="PF23252">
    <property type="entry name" value="KH_PARP14_5"/>
    <property type="match status" value="1"/>
</dbReference>
<dbReference type="PROSITE" id="PS50918">
    <property type="entry name" value="WWE"/>
    <property type="match status" value="1"/>
</dbReference>
<feature type="region of interest" description="Disordered" evidence="8">
    <location>
        <begin position="89"/>
        <end position="131"/>
    </location>
</feature>
<dbReference type="FunFam" id="3.90.228.10:FF:000008">
    <property type="entry name" value="Poly [ADP-ribose] polymerase"/>
    <property type="match status" value="1"/>
</dbReference>
<keyword evidence="5" id="KW-0539">Nucleus</keyword>
<dbReference type="InterPro" id="IPR057049">
    <property type="entry name" value="PARP14_KH_8"/>
</dbReference>
<dbReference type="EMBL" id="JBHFQA010000008">
    <property type="protein sequence ID" value="KAL2094533.1"/>
    <property type="molecule type" value="Genomic_DNA"/>
</dbReference>
<dbReference type="PANTHER" id="PTHR14453">
    <property type="entry name" value="PARP/ZINC FINGER CCCH TYPE DOMAIN CONTAINING PROTEIN"/>
    <property type="match status" value="1"/>
</dbReference>
<dbReference type="Gene3D" id="3.40.220.10">
    <property type="entry name" value="Leucine Aminopeptidase, subunit E, domain 1"/>
    <property type="match status" value="3"/>
</dbReference>
<dbReference type="InterPro" id="IPR012677">
    <property type="entry name" value="Nucleotide-bd_a/b_plait_sf"/>
</dbReference>
<dbReference type="Pfam" id="PF01661">
    <property type="entry name" value="Macro"/>
    <property type="match status" value="3"/>
</dbReference>
<sequence length="1887" mass="210804">MDEYSYKVFAEGEWSPAHRKVIRQKLHVYFQSRKKSGGGDCVVEYEEKTDSATIGFKQKEVLDRVLLNTSHEITIDNTKIKVYLTGESKAEATGGPSSDNQVHEEKASQSQFQDHQHEATSTSASVQEEGIEDSYQPKAVVVENIAEDMTREVLGLIVENIIGVEEEDYTMELIYDSCVAVVTFTNPDDAKKFQAEAMLSKKFQQYSLTSRFLERTCCLRMEGLPPQANNDLLVLYCEKMKVDVKCVDMIPEESAALVTFQKPQDVEIMLNTRPKICKVEVALHPYYTSLGTSLYGKDRPKLKIPESFTENVHPALLEFLLKKNLTSHINDQMQPHFCQVSIQSSSVVLTPLPTLLKKKGLTAQYIDSWKENNLAAFRHSMSKYATLEKVIHVDVFGPVKKQLQSRVQDHVVIMVDSLNGQLTLAGMAKDIENLRQIVDSIVQEETSQLQRERNSISEEMDLPPVIFKLLQFDGLPQYITASCPQVSHSYQSKMKKLVLSGLKTEVLSVKTWILERRMQMVESKVELDHHIVHFLSGMDSEVMSEHLFFSRAIHAIYAIKDRAVFLTANSEKTLQVSMQKMKETLAFRVLTVEDQEVLRKSEWKTLNAELLSMYNTSSQITLLMLYSNHPDSCIVAGFVEPVNEASLSLEEFLQNYARVEDTVRVRCCAAARFIEEHKSDEWKKFAKVGEVVVKFFPNRPRIRLSGERIYVKPAMDGFKKMVTSLFIDELRVSKPGAKKYFQEQGSVFLSVMLRDHRVVVLLQDDNMLGEEDDEEDERRDWKLSGSWQCNCEVQMPCGVLIAVSKSDICMFQADAVVNAANEELKHIGGLAAALLSAAGQQLQSDCDRYTSRHGQLRPGEAIICPASGRLPCKHVVHAVGPRFTDTDRQTAVQHLERAVTASLDRASEAKCTSIAIPAISSGIFGFPLDLCAKTIASAVREYFEKGSHQNRTSLNKICLVNNDDKTVNAMVQAVESVFRDLNPRSKSSQQALSSKHVPGGSGNRGAGNQWEGSAGASGRQRGPYNDSSAHKYKGEDQTWQSSSTQSQSERGPTQPGLQGVLESKQTPEGVRIVLKKGNIQDASTEVVVNTVAENMNLSQGAVSKALLQAAGPQLQSAAYEQTRGGTMKYGEMVVTDGFGLRCNKIFHTVCPPWDHRGGRAEKVLQKIVKDCLQEVDKHALTSVTFPAIGTGNLSFPKDLVPRIMLEETEMFCRRTHPRHLKEVVIIVHPSDQESVDCFRRAFRGERQKESKGQSPGINRRPGHGGQHKPKPQTSSGLWSQVNTVSLGKYSVQIGHLTLEMSSGDITKEKTDVIVNASNSTFSLKSGVSMAILGAAGSTVESECSEIVSSPNYQPCEMILTSPGSLPCKHIVHIVGRNNPDDIKEGVLNVLTFCEQRKFTSVSFPALGTGQGGANASAVADAMIEAIVSFVKKTKTRNIGFVKILIFQPNMLSVFHQSLLARQSKGGDDDKGFLEKMKDTITGWFSQGGTEEPTAGEEFVMVGEEFAPAIFQLCGETSQDVSRAKDCVTSLIMKEQFSTQVKDPLISRFTKEDASELQKLQRELTVSIRVDKEGLEPVIHLEGLTRDVFQVERRIGDIIRRVERKERARQEAYVISTLVEWQYQDHNNQLVSFDMYTNMTLEQAFQEKRRTVKIKIDRHEYEVNISSRIASRPGGIDVELKRVDQKDDSSVSLPSLWDDMKGKNVVQIALSQGSKEYSEVEKEFRKTGLASPIIKIERVQNSSLWKSYVIKKAEFDAKNNHTNNEKRLFHGTSANKIDQINHHGFNRSFAGSRVGALHGNGSYFAVDPQYSAKGYAKPDVNGHMRMYLARVLVGDYTRGAPGMITPPAKNTGGSADLYDSVTDDPRNPTMFVVFHDVQAYPEYIITFQ</sequence>
<dbReference type="InterPro" id="IPR057051">
    <property type="entry name" value="PARP14_RPM_1"/>
</dbReference>
<evidence type="ECO:0000256" key="6">
    <source>
        <dbReference type="ARBA" id="ARBA00024347"/>
    </source>
</evidence>
<feature type="compositionally biased region" description="Polar residues" evidence="8">
    <location>
        <begin position="984"/>
        <end position="993"/>
    </location>
</feature>
<dbReference type="Pfam" id="PF23251">
    <property type="entry name" value="KH_PARP14_4"/>
    <property type="match status" value="1"/>
</dbReference>
<dbReference type="Pfam" id="PF22005">
    <property type="entry name" value="WWE_1"/>
    <property type="match status" value="1"/>
</dbReference>
<proteinExistence type="inferred from homology"/>
<reference evidence="12 13" key="1">
    <citation type="submission" date="2024-09" db="EMBL/GenBank/DDBJ databases">
        <title>A chromosome-level genome assembly of Gray's grenadier anchovy, Coilia grayii.</title>
        <authorList>
            <person name="Fu Z."/>
        </authorList>
    </citation>
    <scope>NUCLEOTIDE SEQUENCE [LARGE SCALE GENOMIC DNA]</scope>
    <source>
        <strain evidence="12">G4</strain>
        <tissue evidence="12">Muscle</tissue>
    </source>
</reference>
<dbReference type="PROSITE" id="PS51154">
    <property type="entry name" value="MACRO"/>
    <property type="match status" value="3"/>
</dbReference>
<dbReference type="CDD" id="cd02907">
    <property type="entry name" value="Macro_Af1521_BAL-like"/>
    <property type="match status" value="1"/>
</dbReference>
<dbReference type="Pfam" id="PF23254">
    <property type="entry name" value="KH_PARP14_8"/>
    <property type="match status" value="1"/>
</dbReference>
<gene>
    <name evidence="12" type="ORF">ACEWY4_009252</name>
</gene>
<evidence type="ECO:0000256" key="5">
    <source>
        <dbReference type="ARBA" id="ARBA00023242"/>
    </source>
</evidence>
<comment type="similarity">
    <text evidence="6">Belongs to the ARTD/PARP family.</text>
</comment>
<name>A0ABD1K6K6_9TELE</name>
<feature type="domain" description="Macro" evidence="11">
    <location>
        <begin position="1285"/>
        <end position="1462"/>
    </location>
</feature>
<dbReference type="InterPro" id="IPR057050">
    <property type="entry name" value="RRM_PARP14_2"/>
</dbReference>
<dbReference type="InterPro" id="IPR012317">
    <property type="entry name" value="Poly(ADP-ribose)pol_cat_dom"/>
</dbReference>
<accession>A0ABD1K6K6</accession>
<evidence type="ECO:0000256" key="2">
    <source>
        <dbReference type="ARBA" id="ARBA00022676"/>
    </source>
</evidence>
<dbReference type="SUPFAM" id="SSF117839">
    <property type="entry name" value="WWE domain"/>
    <property type="match status" value="1"/>
</dbReference>
<dbReference type="InterPro" id="IPR057047">
    <property type="entry name" value="PARP14_KH_5"/>
</dbReference>
<dbReference type="InterPro" id="IPR052056">
    <property type="entry name" value="Mono-ARTD/PARP"/>
</dbReference>
<dbReference type="EC" id="2.4.2.-" evidence="7"/>
<keyword evidence="2 7" id="KW-0328">Glycosyltransferase</keyword>
<feature type="domain" description="WWE" evidence="9">
    <location>
        <begin position="1606"/>
        <end position="1684"/>
    </location>
</feature>
<dbReference type="InterPro" id="IPR057043">
    <property type="entry name" value="PARP14_KH_2"/>
</dbReference>
<evidence type="ECO:0000256" key="1">
    <source>
        <dbReference type="ARBA" id="ARBA00004123"/>
    </source>
</evidence>
<dbReference type="InterPro" id="IPR037197">
    <property type="entry name" value="WWE_dom_sf"/>
</dbReference>
<feature type="region of interest" description="Disordered" evidence="8">
    <location>
        <begin position="981"/>
        <end position="1064"/>
    </location>
</feature>
<dbReference type="InterPro" id="IPR057045">
    <property type="entry name" value="PARP14_KH_3"/>
</dbReference>
<dbReference type="Pfam" id="PF23248">
    <property type="entry name" value="KH_PARP14_2"/>
    <property type="match status" value="1"/>
</dbReference>
<evidence type="ECO:0000259" key="11">
    <source>
        <dbReference type="PROSITE" id="PS51154"/>
    </source>
</evidence>
<dbReference type="Gene3D" id="3.30.720.50">
    <property type="match status" value="1"/>
</dbReference>
<dbReference type="Pfam" id="PF23253">
    <property type="entry name" value="KH_PARP14_6"/>
    <property type="match status" value="1"/>
</dbReference>
<evidence type="ECO:0000256" key="7">
    <source>
        <dbReference type="RuleBase" id="RU362114"/>
    </source>
</evidence>
<keyword evidence="3 7" id="KW-0808">Transferase</keyword>
<dbReference type="SMART" id="SM00506">
    <property type="entry name" value="A1pp"/>
    <property type="match status" value="3"/>
</dbReference>
<comment type="subcellular location">
    <subcellularLocation>
        <location evidence="1">Nucleus</location>
    </subcellularLocation>
</comment>
<dbReference type="Pfam" id="PF23249">
    <property type="entry name" value="KH_PARP14_3"/>
    <property type="match status" value="1"/>
</dbReference>
<feature type="domain" description="Macro" evidence="11">
    <location>
        <begin position="1059"/>
        <end position="1246"/>
    </location>
</feature>
<dbReference type="CDD" id="cd01439">
    <property type="entry name" value="TCCD_inducible_PARP_like"/>
    <property type="match status" value="1"/>
</dbReference>
<dbReference type="InterPro" id="IPR004170">
    <property type="entry name" value="WWE_dom"/>
</dbReference>
<dbReference type="Pfam" id="PF23245">
    <property type="entry name" value="RRM_PARP14_2"/>
    <property type="match status" value="1"/>
</dbReference>
<dbReference type="Pfam" id="PF23222">
    <property type="entry name" value="RRM_PARP14_1"/>
    <property type="match status" value="1"/>
</dbReference>
<evidence type="ECO:0000313" key="13">
    <source>
        <dbReference type="Proteomes" id="UP001591681"/>
    </source>
</evidence>
<dbReference type="SUPFAM" id="SSF52949">
    <property type="entry name" value="Macro domain-like"/>
    <property type="match status" value="3"/>
</dbReference>
<feature type="region of interest" description="Disordered" evidence="8">
    <location>
        <begin position="1244"/>
        <end position="1277"/>
    </location>
</feature>
<organism evidence="12 13">
    <name type="scientific">Coilia grayii</name>
    <name type="common">Gray's grenadier anchovy</name>
    <dbReference type="NCBI Taxonomy" id="363190"/>
    <lineage>
        <taxon>Eukaryota</taxon>
        <taxon>Metazoa</taxon>
        <taxon>Chordata</taxon>
        <taxon>Craniata</taxon>
        <taxon>Vertebrata</taxon>
        <taxon>Euteleostomi</taxon>
        <taxon>Actinopterygii</taxon>
        <taxon>Neopterygii</taxon>
        <taxon>Teleostei</taxon>
        <taxon>Clupei</taxon>
        <taxon>Clupeiformes</taxon>
        <taxon>Clupeoidei</taxon>
        <taxon>Engraulidae</taxon>
        <taxon>Coilinae</taxon>
        <taxon>Coilia</taxon>
    </lineage>
</organism>
<dbReference type="InterPro" id="IPR043472">
    <property type="entry name" value="Macro_dom-like"/>
</dbReference>
<dbReference type="InterPro" id="IPR057046">
    <property type="entry name" value="PARP14_KH_4"/>
</dbReference>